<evidence type="ECO:0000313" key="3">
    <source>
        <dbReference type="Proteomes" id="UP000637628"/>
    </source>
</evidence>
<reference evidence="2 3" key="1">
    <citation type="submission" date="2021-01" db="EMBL/GenBank/DDBJ databases">
        <title>Whole genome shotgun sequence of Actinoplanes durhamensis NBRC 14914.</title>
        <authorList>
            <person name="Komaki H."/>
            <person name="Tamura T."/>
        </authorList>
    </citation>
    <scope>NUCLEOTIDE SEQUENCE [LARGE SCALE GENOMIC DNA]</scope>
    <source>
        <strain evidence="2 3">NBRC 14914</strain>
    </source>
</reference>
<dbReference type="Proteomes" id="UP000637628">
    <property type="component" value="Unassembled WGS sequence"/>
</dbReference>
<dbReference type="RefSeq" id="WP_203726094.1">
    <property type="nucleotide sequence ID" value="NZ_BAAATX010000002.1"/>
</dbReference>
<evidence type="ECO:0000256" key="1">
    <source>
        <dbReference type="SAM" id="Phobius"/>
    </source>
</evidence>
<proteinExistence type="predicted"/>
<keyword evidence="1" id="KW-1133">Transmembrane helix</keyword>
<organism evidence="2 3">
    <name type="scientific">Paractinoplanes durhamensis</name>
    <dbReference type="NCBI Taxonomy" id="113563"/>
    <lineage>
        <taxon>Bacteria</taxon>
        <taxon>Bacillati</taxon>
        <taxon>Actinomycetota</taxon>
        <taxon>Actinomycetes</taxon>
        <taxon>Micromonosporales</taxon>
        <taxon>Micromonosporaceae</taxon>
        <taxon>Paractinoplanes</taxon>
    </lineage>
</organism>
<name>A0ABQ3YSG9_9ACTN</name>
<gene>
    <name evidence="2" type="ORF">Adu01nite_18090</name>
</gene>
<accession>A0ABQ3YSG9</accession>
<keyword evidence="1" id="KW-0472">Membrane</keyword>
<feature type="transmembrane region" description="Helical" evidence="1">
    <location>
        <begin position="110"/>
        <end position="128"/>
    </location>
</feature>
<keyword evidence="1" id="KW-0812">Transmembrane</keyword>
<evidence type="ECO:0000313" key="2">
    <source>
        <dbReference type="EMBL" id="GIE00459.1"/>
    </source>
</evidence>
<comment type="caution">
    <text evidence="2">The sequence shown here is derived from an EMBL/GenBank/DDBJ whole genome shotgun (WGS) entry which is preliminary data.</text>
</comment>
<keyword evidence="3" id="KW-1185">Reference proteome</keyword>
<protein>
    <submittedName>
        <fullName evidence="2">Uncharacterized protein</fullName>
    </submittedName>
</protein>
<dbReference type="EMBL" id="BOML01000014">
    <property type="protein sequence ID" value="GIE00459.1"/>
    <property type="molecule type" value="Genomic_DNA"/>
</dbReference>
<sequence length="170" mass="18589">MNHEPRAASPLDGVSSAEEVLRQVLYESHQDVDEASQLASDAARQSLVDGLLRGLPVADTDTAATDAVDIASQSLRVLASDPAYHRVVNALRSGSGGGGRRQDRDFAFDPISFVSVVTLALVVLNMYVKLERDKNGQWTFEFRLNPASRAIQLELIKLMRALLELVQSNK</sequence>